<dbReference type="PROSITE" id="PS00086">
    <property type="entry name" value="CYTOCHROME_P450"/>
    <property type="match status" value="1"/>
</dbReference>
<proteinExistence type="inferred from homology"/>
<dbReference type="EMBL" id="JAPUFD010000009">
    <property type="protein sequence ID" value="MDI1489330.1"/>
    <property type="molecule type" value="Genomic_DNA"/>
</dbReference>
<organism evidence="9 10">
    <name type="scientific">Ramalina farinacea</name>
    <dbReference type="NCBI Taxonomy" id="258253"/>
    <lineage>
        <taxon>Eukaryota</taxon>
        <taxon>Fungi</taxon>
        <taxon>Dikarya</taxon>
        <taxon>Ascomycota</taxon>
        <taxon>Pezizomycotina</taxon>
        <taxon>Lecanoromycetes</taxon>
        <taxon>OSLEUM clade</taxon>
        <taxon>Lecanoromycetidae</taxon>
        <taxon>Lecanorales</taxon>
        <taxon>Lecanorineae</taxon>
        <taxon>Ramalinaceae</taxon>
        <taxon>Ramalina</taxon>
    </lineage>
</organism>
<dbReference type="Proteomes" id="UP001161017">
    <property type="component" value="Unassembled WGS sequence"/>
</dbReference>
<keyword evidence="10" id="KW-1185">Reference proteome</keyword>
<reference evidence="9" key="1">
    <citation type="journal article" date="2023" name="Genome Biol. Evol.">
        <title>First Whole Genome Sequence and Flow Cytometry Genome Size Data for the Lichen-Forming Fungus Ramalina farinacea (Ascomycota).</title>
        <authorList>
            <person name="Llewellyn T."/>
            <person name="Mian S."/>
            <person name="Hill R."/>
            <person name="Leitch I.J."/>
            <person name="Gaya E."/>
        </authorList>
    </citation>
    <scope>NUCLEOTIDE SEQUENCE</scope>
    <source>
        <strain evidence="9">LIQ254RAFAR</strain>
    </source>
</reference>
<evidence type="ECO:0000256" key="5">
    <source>
        <dbReference type="ARBA" id="ARBA00023004"/>
    </source>
</evidence>
<dbReference type="GO" id="GO:0016705">
    <property type="term" value="F:oxidoreductase activity, acting on paired donors, with incorporation or reduction of molecular oxygen"/>
    <property type="evidence" value="ECO:0007669"/>
    <property type="project" value="InterPro"/>
</dbReference>
<protein>
    <recommendedName>
        <fullName evidence="11">Cytochrome P450</fullName>
    </recommendedName>
</protein>
<dbReference type="GO" id="GO:0004497">
    <property type="term" value="F:monooxygenase activity"/>
    <property type="evidence" value="ECO:0007669"/>
    <property type="project" value="UniProtKB-KW"/>
</dbReference>
<accession>A0AA43TWP7</accession>
<evidence type="ECO:0000256" key="1">
    <source>
        <dbReference type="ARBA" id="ARBA00001971"/>
    </source>
</evidence>
<dbReference type="InterPro" id="IPR036396">
    <property type="entry name" value="Cyt_P450_sf"/>
</dbReference>
<dbReference type="PRINTS" id="PR00385">
    <property type="entry name" value="P450"/>
</dbReference>
<dbReference type="InterPro" id="IPR017972">
    <property type="entry name" value="Cyt_P450_CS"/>
</dbReference>
<keyword evidence="6 8" id="KW-0503">Monooxygenase</keyword>
<gene>
    <name evidence="9" type="ORF">OHK93_008608</name>
</gene>
<dbReference type="PANTHER" id="PTHR24287">
    <property type="entry name" value="P450, PUTATIVE (EUROFUNG)-RELATED"/>
    <property type="match status" value="1"/>
</dbReference>
<dbReference type="Gene3D" id="1.10.630.10">
    <property type="entry name" value="Cytochrome P450"/>
    <property type="match status" value="1"/>
</dbReference>
<comment type="caution">
    <text evidence="9">The sequence shown here is derived from an EMBL/GenBank/DDBJ whole genome shotgun (WGS) entry which is preliminary data.</text>
</comment>
<evidence type="ECO:0000256" key="2">
    <source>
        <dbReference type="ARBA" id="ARBA00010617"/>
    </source>
</evidence>
<dbReference type="GO" id="GO:0020037">
    <property type="term" value="F:heme binding"/>
    <property type="evidence" value="ECO:0007669"/>
    <property type="project" value="InterPro"/>
</dbReference>
<dbReference type="InterPro" id="IPR001128">
    <property type="entry name" value="Cyt_P450"/>
</dbReference>
<dbReference type="PRINTS" id="PR00463">
    <property type="entry name" value="EP450I"/>
</dbReference>
<comment type="similarity">
    <text evidence="2 8">Belongs to the cytochrome P450 family.</text>
</comment>
<evidence type="ECO:0000313" key="9">
    <source>
        <dbReference type="EMBL" id="MDI1489330.1"/>
    </source>
</evidence>
<dbReference type="PANTHER" id="PTHR24287:SF17">
    <property type="entry name" value="P450, PUTATIVE (EUROFUNG)-RELATED"/>
    <property type="match status" value="1"/>
</dbReference>
<evidence type="ECO:0000313" key="10">
    <source>
        <dbReference type="Proteomes" id="UP001161017"/>
    </source>
</evidence>
<dbReference type="AlphaFoldDB" id="A0AA43TWP7"/>
<evidence type="ECO:0000256" key="7">
    <source>
        <dbReference type="PIRSR" id="PIRSR602401-1"/>
    </source>
</evidence>
<dbReference type="InterPro" id="IPR047146">
    <property type="entry name" value="Cyt_P450_E_CYP52_fungi"/>
</dbReference>
<evidence type="ECO:0000256" key="4">
    <source>
        <dbReference type="ARBA" id="ARBA00023002"/>
    </source>
</evidence>
<dbReference type="CDD" id="cd11063">
    <property type="entry name" value="CYP52"/>
    <property type="match status" value="1"/>
</dbReference>
<evidence type="ECO:0000256" key="3">
    <source>
        <dbReference type="ARBA" id="ARBA00022723"/>
    </source>
</evidence>
<sequence length="533" mass="60833">MALRNRMTVSFSWKSILKTLVIALLPYILYRTYEYIILRSRRRRCAASKGCQPPFHLPIRDPFFGLDFIWGIYRSLIKHTSLEDMRQHYIQHGVNTIMINQIGPSAVSTIEPENVKCVLSTNFHDWEIGPIRKKGLGWFLGDGIFTSDGAAWHRSRELLRPSFARAQISDPELFEGHARSLVEALPKDGTTMVDLQPLFFQASLDIATDFLFGRSTNTLSKQPEREAAPGLNGVEVKKFIEAWDGVQEAFQPKESTFGFLSLFFFDWFQGPKVRTINEFVDGIVEQANKDRPEAQQNSSDRSHKYVFLQELLERTQDRKQIRAELLSSLLAGRDTTASLLSNVWFELSRRPAIWSKLQDEVSIMSSGRPTFEEIKSMKYLQAILNESLRLYPVVPDNARIAARDTILPVGGGPLGTAPIFVKKGEIAHWSLWAMHRRKEIYGEDAEEFKPERWLDKADGKGLRVGWEYLPFNGGPRICIGQQFALMEVAWVTAWMAREFEGIESRDDEPWREKVALTCTGLGGCKVVLIPRGQ</sequence>
<name>A0AA43TWP7_9LECA</name>
<evidence type="ECO:0000256" key="6">
    <source>
        <dbReference type="ARBA" id="ARBA00023033"/>
    </source>
</evidence>
<keyword evidence="3 7" id="KW-0479">Metal-binding</keyword>
<evidence type="ECO:0000256" key="8">
    <source>
        <dbReference type="RuleBase" id="RU000461"/>
    </source>
</evidence>
<dbReference type="GO" id="GO:0005506">
    <property type="term" value="F:iron ion binding"/>
    <property type="evidence" value="ECO:0007669"/>
    <property type="project" value="InterPro"/>
</dbReference>
<dbReference type="InterPro" id="IPR002401">
    <property type="entry name" value="Cyt_P450_E_grp-I"/>
</dbReference>
<evidence type="ECO:0008006" key="11">
    <source>
        <dbReference type="Google" id="ProtNLM"/>
    </source>
</evidence>
<dbReference type="Pfam" id="PF00067">
    <property type="entry name" value="p450"/>
    <property type="match status" value="1"/>
</dbReference>
<dbReference type="SUPFAM" id="SSF48264">
    <property type="entry name" value="Cytochrome P450"/>
    <property type="match status" value="1"/>
</dbReference>
<keyword evidence="7 8" id="KW-0349">Heme</keyword>
<feature type="binding site" description="axial binding residue" evidence="7">
    <location>
        <position position="478"/>
    </location>
    <ligand>
        <name>heme</name>
        <dbReference type="ChEBI" id="CHEBI:30413"/>
    </ligand>
    <ligandPart>
        <name>Fe</name>
        <dbReference type="ChEBI" id="CHEBI:18248"/>
    </ligandPart>
</feature>
<keyword evidence="4 8" id="KW-0560">Oxidoreductase</keyword>
<comment type="cofactor">
    <cofactor evidence="1 7">
        <name>heme</name>
        <dbReference type="ChEBI" id="CHEBI:30413"/>
    </cofactor>
</comment>
<keyword evidence="5 7" id="KW-0408">Iron</keyword>